<dbReference type="RefSeq" id="WP_008192245.1">
    <property type="nucleotide sequence ID" value="NZ_DAITJQ010000003.1"/>
</dbReference>
<reference evidence="3 4" key="1">
    <citation type="journal article" date="2015" name="MBio">
        <title>Genome-Resolved Metagenomic Analysis Reveals Roles for Candidate Phyla and Other Microbial Community Members in Biogeochemical Transformations in Oil Reservoirs.</title>
        <authorList>
            <person name="Hu P."/>
            <person name="Tom L."/>
            <person name="Singh A."/>
            <person name="Thomas B.C."/>
            <person name="Baker B.J."/>
            <person name="Piceno Y.M."/>
            <person name="Andersen G.L."/>
            <person name="Banfield J.F."/>
        </authorList>
    </citation>
    <scope>NUCLEOTIDE SEQUENCE [LARGE SCALE GENOMIC DNA]</scope>
    <source>
        <strain evidence="3">46_26</strain>
    </source>
</reference>
<evidence type="ECO:0000256" key="2">
    <source>
        <dbReference type="SAM" id="Phobius"/>
    </source>
</evidence>
<feature type="transmembrane region" description="Helical" evidence="2">
    <location>
        <begin position="6"/>
        <end position="31"/>
    </location>
</feature>
<proteinExistence type="predicted"/>
<gene>
    <name evidence="3" type="ORF">XD57_0260</name>
</gene>
<accession>A0A101ERL3</accession>
<evidence type="ECO:0000313" key="3">
    <source>
        <dbReference type="EMBL" id="KUK23637.1"/>
    </source>
</evidence>
<keyword evidence="2" id="KW-0472">Membrane</keyword>
<comment type="caution">
    <text evidence="3">The sequence shown here is derived from an EMBL/GenBank/DDBJ whole genome shotgun (WGS) entry which is preliminary data.</text>
</comment>
<evidence type="ECO:0000313" key="4">
    <source>
        <dbReference type="Proteomes" id="UP000058636"/>
    </source>
</evidence>
<protein>
    <submittedName>
        <fullName evidence="3">Uncharacterized protein</fullName>
    </submittedName>
</protein>
<dbReference type="OMA" id="PYKFYFF"/>
<feature type="coiled-coil region" evidence="1">
    <location>
        <begin position="32"/>
        <end position="63"/>
    </location>
</feature>
<name>A0A101ERL3_9THEM</name>
<organism evidence="3 4">
    <name type="scientific">Thermotoga petrophila</name>
    <dbReference type="NCBI Taxonomy" id="93929"/>
    <lineage>
        <taxon>Bacteria</taxon>
        <taxon>Thermotogati</taxon>
        <taxon>Thermotogota</taxon>
        <taxon>Thermotogae</taxon>
        <taxon>Thermotogales</taxon>
        <taxon>Thermotogaceae</taxon>
        <taxon>Thermotoga</taxon>
    </lineage>
</organism>
<dbReference type="Proteomes" id="UP000058636">
    <property type="component" value="Unassembled WGS sequence"/>
</dbReference>
<dbReference type="EMBL" id="LGFG01000011">
    <property type="protein sequence ID" value="KUK23637.1"/>
    <property type="molecule type" value="Genomic_DNA"/>
</dbReference>
<sequence length="205" mass="24073">MKKDSLVTFFASLIVIAILLFFVLSVFNFYFLKKLEARMDEVEKQFQSTLKSYEERLKVVEELLKPNSIISRYITAYEYFEKASVDFERIFSEIEDDPTTGYMRIFVIGNDPVWITVKDGNEVLFSRDVKPGLSPYRFFYYKKPKISTEYDIVIPRDATLIVGIPNRVFLLVFGVGTTYHPTKIVQVQQTRIDNIERDLKLYIPK</sequence>
<dbReference type="PATRIC" id="fig|93930.3.peg.1043"/>
<keyword evidence="2" id="KW-0812">Transmembrane</keyword>
<keyword evidence="1" id="KW-0175">Coiled coil</keyword>
<dbReference type="AlphaFoldDB" id="A0A101ERL3"/>
<keyword evidence="2" id="KW-1133">Transmembrane helix</keyword>
<evidence type="ECO:0000256" key="1">
    <source>
        <dbReference type="SAM" id="Coils"/>
    </source>
</evidence>